<feature type="domain" description="Flavin reductase like" evidence="3">
    <location>
        <begin position="18"/>
        <end position="161"/>
    </location>
</feature>
<dbReference type="SUPFAM" id="SSF50475">
    <property type="entry name" value="FMN-binding split barrel"/>
    <property type="match status" value="1"/>
</dbReference>
<dbReference type="RefSeq" id="WP_051187634.1">
    <property type="nucleotide sequence ID" value="NZ_QJKF01000001.1"/>
</dbReference>
<comment type="caution">
    <text evidence="4">The sequence shown here is derived from an EMBL/GenBank/DDBJ whole genome shotgun (WGS) entry which is preliminary data.</text>
</comment>
<dbReference type="OrthoDB" id="9792858at2"/>
<proteinExistence type="inferred from homology"/>
<comment type="similarity">
    <text evidence="1">Belongs to the non-flavoprotein flavin reductase family.</text>
</comment>
<dbReference type="Gene3D" id="2.30.110.10">
    <property type="entry name" value="Electron Transport, Fmn-binding Protein, Chain A"/>
    <property type="match status" value="1"/>
</dbReference>
<dbReference type="GO" id="GO:0010181">
    <property type="term" value="F:FMN binding"/>
    <property type="evidence" value="ECO:0007669"/>
    <property type="project" value="InterPro"/>
</dbReference>
<name>A0A318KF73_9NOCA</name>
<dbReference type="InterPro" id="IPR012349">
    <property type="entry name" value="Split_barrel_FMN-bd"/>
</dbReference>
<accession>A0A318KF73</accession>
<protein>
    <submittedName>
        <fullName evidence="4">Flavin reductase (DIM6/NTAB) family NADH-FMN oxidoreductase RutF</fullName>
    </submittedName>
</protein>
<dbReference type="PANTHER" id="PTHR30466">
    <property type="entry name" value="FLAVIN REDUCTASE"/>
    <property type="match status" value="1"/>
</dbReference>
<dbReference type="PANTHER" id="PTHR30466:SF11">
    <property type="entry name" value="FLAVIN-DEPENDENT MONOOXYGENASE, REDUCTASE SUBUNIT HSAB"/>
    <property type="match status" value="1"/>
</dbReference>
<organism evidence="4 5">
    <name type="scientific">Nocardia tenerifensis</name>
    <dbReference type="NCBI Taxonomy" id="228006"/>
    <lineage>
        <taxon>Bacteria</taxon>
        <taxon>Bacillati</taxon>
        <taxon>Actinomycetota</taxon>
        <taxon>Actinomycetes</taxon>
        <taxon>Mycobacteriales</taxon>
        <taxon>Nocardiaceae</taxon>
        <taxon>Nocardia</taxon>
    </lineage>
</organism>
<dbReference type="GO" id="GO:0042602">
    <property type="term" value="F:riboflavin reductase (NADPH) activity"/>
    <property type="evidence" value="ECO:0007669"/>
    <property type="project" value="TreeGrafter"/>
</dbReference>
<evidence type="ECO:0000313" key="5">
    <source>
        <dbReference type="Proteomes" id="UP000247569"/>
    </source>
</evidence>
<gene>
    <name evidence="4" type="ORF">DFR70_101923</name>
</gene>
<dbReference type="EMBL" id="QJKF01000001">
    <property type="protein sequence ID" value="PXX71489.1"/>
    <property type="molecule type" value="Genomic_DNA"/>
</dbReference>
<dbReference type="SMART" id="SM00903">
    <property type="entry name" value="Flavin_Reduct"/>
    <property type="match status" value="1"/>
</dbReference>
<dbReference type="AlphaFoldDB" id="A0A318KF73"/>
<keyword evidence="2" id="KW-0560">Oxidoreductase</keyword>
<reference evidence="4 5" key="1">
    <citation type="submission" date="2018-05" db="EMBL/GenBank/DDBJ databases">
        <title>Genomic Encyclopedia of Type Strains, Phase IV (KMG-IV): sequencing the most valuable type-strain genomes for metagenomic binning, comparative biology and taxonomic classification.</title>
        <authorList>
            <person name="Goeker M."/>
        </authorList>
    </citation>
    <scope>NUCLEOTIDE SEQUENCE [LARGE SCALE GENOMIC DNA]</scope>
    <source>
        <strain evidence="4 5">DSM 44704</strain>
    </source>
</reference>
<keyword evidence="5" id="KW-1185">Reference proteome</keyword>
<dbReference type="Pfam" id="PF01613">
    <property type="entry name" value="Flavin_Reduct"/>
    <property type="match status" value="1"/>
</dbReference>
<evidence type="ECO:0000313" key="4">
    <source>
        <dbReference type="EMBL" id="PXX71489.1"/>
    </source>
</evidence>
<dbReference type="InterPro" id="IPR002563">
    <property type="entry name" value="Flavin_Rdtase-like_dom"/>
</dbReference>
<evidence type="ECO:0000259" key="3">
    <source>
        <dbReference type="SMART" id="SM00903"/>
    </source>
</evidence>
<evidence type="ECO:0000256" key="1">
    <source>
        <dbReference type="ARBA" id="ARBA00008898"/>
    </source>
</evidence>
<dbReference type="Proteomes" id="UP000247569">
    <property type="component" value="Unassembled WGS sequence"/>
</dbReference>
<evidence type="ECO:0000256" key="2">
    <source>
        <dbReference type="ARBA" id="ARBA00023002"/>
    </source>
</evidence>
<dbReference type="InterPro" id="IPR050268">
    <property type="entry name" value="NADH-dep_flavin_reductase"/>
</dbReference>
<sequence length="164" mass="17536">MFELNEVPSDGNDLRGAFACFPSGVVAVCAELDGLPLGLTVSTFVPVSLDPPLVSFCVQNSSRTWPRLVAAGRLGVSLLGTGQQRTARALAARTGDRFRDIDVHRGHGAAVFIDGASAWIEGSIDAEVPGGDHTVVLLRIHRLATRAEVEPLVFHGSRFRRLHA</sequence>